<organism evidence="1 2">
    <name type="scientific">Coprococcus comes ATCC 27758</name>
    <dbReference type="NCBI Taxonomy" id="470146"/>
    <lineage>
        <taxon>Bacteria</taxon>
        <taxon>Bacillati</taxon>
        <taxon>Bacillota</taxon>
        <taxon>Clostridia</taxon>
        <taxon>Lachnospirales</taxon>
        <taxon>Lachnospiraceae</taxon>
        <taxon>Coprococcus</taxon>
    </lineage>
</organism>
<proteinExistence type="predicted"/>
<reference evidence="1 2" key="1">
    <citation type="submission" date="2009-02" db="EMBL/GenBank/DDBJ databases">
        <authorList>
            <person name="Fulton L."/>
            <person name="Clifton S."/>
            <person name="Fulton B."/>
            <person name="Xu J."/>
            <person name="Minx P."/>
            <person name="Pepin K.H."/>
            <person name="Johnson M."/>
            <person name="Bhonagiri V."/>
            <person name="Nash W.E."/>
            <person name="Mardis E.R."/>
            <person name="Wilson R.K."/>
        </authorList>
    </citation>
    <scope>NUCLEOTIDE SEQUENCE [LARGE SCALE GENOMIC DNA]</scope>
    <source>
        <strain evidence="1 2">ATCC 27758</strain>
    </source>
</reference>
<evidence type="ECO:0000313" key="2">
    <source>
        <dbReference type="Proteomes" id="UP000003793"/>
    </source>
</evidence>
<dbReference type="AlphaFoldDB" id="C0BBR0"/>
<dbReference type="EMBL" id="ABVR01000041">
    <property type="protein sequence ID" value="EEG89534.1"/>
    <property type="molecule type" value="Genomic_DNA"/>
</dbReference>
<reference evidence="1 2" key="2">
    <citation type="submission" date="2009-03" db="EMBL/GenBank/DDBJ databases">
        <title>Draft genome sequence of Coprococcus comes (ATCC 27758).</title>
        <authorList>
            <person name="Sudarsanam P."/>
            <person name="Ley R."/>
            <person name="Guruge J."/>
            <person name="Turnbaugh P.J."/>
            <person name="Mahowald M."/>
            <person name="Liep D."/>
            <person name="Gordon J."/>
        </authorList>
    </citation>
    <scope>NUCLEOTIDE SEQUENCE [LARGE SCALE GENOMIC DNA]</scope>
    <source>
        <strain evidence="1 2">ATCC 27758</strain>
    </source>
</reference>
<accession>C0BBR0</accession>
<name>C0BBR0_9FIRM</name>
<protein>
    <submittedName>
        <fullName evidence="1">Uncharacterized protein</fullName>
    </submittedName>
</protein>
<sequence length="73" mass="8100">MGRFVEEENGDAVREAKVLHASSCTNHSDEPLRAKIVFSNGFHDFCVSSPLHKIEACRTFASLTAVHWLVAQT</sequence>
<dbReference type="Proteomes" id="UP000003793">
    <property type="component" value="Unassembled WGS sequence"/>
</dbReference>
<evidence type="ECO:0000313" key="1">
    <source>
        <dbReference type="EMBL" id="EEG89534.1"/>
    </source>
</evidence>
<gene>
    <name evidence="1" type="ORF">COPCOM_02518</name>
</gene>
<dbReference type="HOGENOM" id="CLU_2698296_0_0_9"/>
<comment type="caution">
    <text evidence="1">The sequence shown here is derived from an EMBL/GenBank/DDBJ whole genome shotgun (WGS) entry which is preliminary data.</text>
</comment>